<protein>
    <submittedName>
        <fullName evidence="1">Uncharacterized protein</fullName>
    </submittedName>
</protein>
<dbReference type="Proteomes" id="UP000008541">
    <property type="component" value="Chromosome"/>
</dbReference>
<accession>B1IGN5</accession>
<organism evidence="1 2">
    <name type="scientific">Clostridium botulinum (strain Okra / Type B1)</name>
    <dbReference type="NCBI Taxonomy" id="498213"/>
    <lineage>
        <taxon>Bacteria</taxon>
        <taxon>Bacillati</taxon>
        <taxon>Bacillota</taxon>
        <taxon>Clostridia</taxon>
        <taxon>Eubacteriales</taxon>
        <taxon>Clostridiaceae</taxon>
        <taxon>Clostridium</taxon>
    </lineage>
</organism>
<name>B1IGN5_CLOBK</name>
<dbReference type="AlphaFoldDB" id="B1IGN5"/>
<dbReference type="EMBL" id="CP000939">
    <property type="protein sequence ID" value="ACA44244.1"/>
    <property type="molecule type" value="Genomic_DNA"/>
</dbReference>
<dbReference type="HOGENOM" id="CLU_3326434_0_0_9"/>
<proteinExistence type="predicted"/>
<dbReference type="KEGG" id="cbb:CLD_3722"/>
<gene>
    <name evidence="1" type="ordered locus">CLD_3722</name>
</gene>
<evidence type="ECO:0000313" key="2">
    <source>
        <dbReference type="Proteomes" id="UP000008541"/>
    </source>
</evidence>
<sequence>MFLFTFIGLYIIFRDAKSIINFLSKVAIAYSIVVLLFQ</sequence>
<evidence type="ECO:0000313" key="1">
    <source>
        <dbReference type="EMBL" id="ACA44244.1"/>
    </source>
</evidence>
<reference evidence="1 2" key="1">
    <citation type="journal article" date="2007" name="PLoS ONE">
        <title>Analysis of the neurotoxin complex genes in Clostridium botulinum A1-A4 and B1 strains: BoNT/A3, /Ba4 and /B1 clusters are located within plasmids.</title>
        <authorList>
            <person name="Smith T.J."/>
            <person name="Hill K.K."/>
            <person name="Foley B.T."/>
            <person name="Detter J.C."/>
            <person name="Munk A.C."/>
            <person name="Bruce D.C."/>
            <person name="Doggett N.A."/>
            <person name="Smith L.A."/>
            <person name="Marks J.D."/>
            <person name="Xie G."/>
            <person name="Brettin T.S."/>
        </authorList>
    </citation>
    <scope>NUCLEOTIDE SEQUENCE [LARGE SCALE GENOMIC DNA]</scope>
    <source>
        <strain evidence="2">Okra / Type B1</strain>
    </source>
</reference>